<evidence type="ECO:0000259" key="2">
    <source>
        <dbReference type="PROSITE" id="PS50003"/>
    </source>
</evidence>
<dbReference type="PROSITE" id="PS50003">
    <property type="entry name" value="PH_DOMAIN"/>
    <property type="match status" value="1"/>
</dbReference>
<keyword evidence="4" id="KW-1185">Reference proteome</keyword>
<evidence type="ECO:0000256" key="1">
    <source>
        <dbReference type="SAM" id="MobiDB-lite"/>
    </source>
</evidence>
<feature type="region of interest" description="Disordered" evidence="1">
    <location>
        <begin position="1413"/>
        <end position="1453"/>
    </location>
</feature>
<feature type="region of interest" description="Disordered" evidence="1">
    <location>
        <begin position="1"/>
        <end position="339"/>
    </location>
</feature>
<sequence>MSATESSSSSTSKHSSPASSPEIPKKASKSTKIPPEVPKSLESPPEIPKKAPQSSQSPPEIPKKASQSSQSPPEILKKAPQSSQSPPEILKKAPQSSQSPPEIPKKASQSSQSPPEILKKAPQSSQSPPEIPKKASQSSQSPPEILKKAPQSSQSPPEIPKKAQQSSQSPPEIPKKAQQSSQSPPEILKKAPQSSQSPPEIPKKASQSSQSPPEILKKAPQSSQSPPEIPKKAQQSSQSPPEIPKKAQQSSQSPPEIPKKAPQSSRSSETPKEDPISSPEIPEKITSSPSAPPTESKVSESPPSSEGPNTSPLSSPESPRDNQKSPAGESEALSKRFRGNKSFKSSLQVFLQQKHNTELQKTIEYKDKLERGEGTDEDDDIEDESKKIRRGSEDNGVDKARKERKNEGIKDDGSMKKVDKNEEEYEKGVEPTNSKIKVSDAKQTKETKEKMKENSEIEKEREKEKEESKKTAKKEKEKSAEITTQKTQEEVKTKEKEKKGFTKEERKEKSTKEETAQEEKKTKKRNQEMSTRKKEGINDERPQGHLYLKKKRTFNPWKEYYFVLDGLLLTYYRSQHDYERLSSMKGSLDLSLVEEVRAKKPGILRIHHPFCLARRNLPSIKLAAETKEEQEQWMEVLKAAVGPRRLSCYSSDKTLNSGTSPTNYLEKSATLPGRIKNVSSYSSSITEEEDDEEKKELEEKEEEKEKEEEPELIKPKKIPRMPIGMPIFKPNLEQVKLKNVERKEVKREDVEEGKAANVSPRGLRQEDPSKEASVSEVFGVVLKKAKKKEEKEEEEKVEKQEEEKESSKEAGGGRDGSASPGHATSSNRRPLKQPVIPLNNKLLVLPEVKESKSPKVSPVTQKRSTVDRRKSPSPSLPISKSVQALTKSAEEVRTTQMDTISSADTTTTVEWKGKDGEVKVYHAHTSEVKYSDVVDLLDMEEVTEELIKERKKGSDEEAREKDETSENEDKVMNESEKLKQKEGEGAKVLLDTAVKVNENEKEDEEENKGVVVAALKEEASNENTFSEESLNNYNTDSQQVVSKEKHKDGASSAEHKGRGSEVSHSDALPESSSVATSLTPPASPASSVTSSDSETVPKASLSSTSSSELIPPSPKSGPLSPKQTPPSSSDRRDVEEKVNSTTQENKQMASEKQEEEFETVASDGPRDRSNTNESTTSSSCLEGAEKKPGKFNFLKNKLKGGSMKEKKEESAVQREPKEKKRRGSNTFSSLLPGKKSKESNKKPVEEELQPSQLEDTNGSRVVSPDEVTPLSESPILDKALPVTVVPAVDVQVIPPSAPQPCEEEPQDKQDAFLSSLGSAGNGMVTLRATTTYGEARSSVHSRTSSGSRDDPPPSIPEKTYMRAPSPNHDVPKNNRPVTNLHLMAAEEECDEEDETNQRVDGYITQEQIEALLNAKENRDKRKRSLSRNQSFAKPDVVKDMPLASLSNDDWATKRPSYASFSSIDSDESLLTTNFLSFERQSSSSSSIKGLSKAEANDCSSCSFSESGDSHRSDVEAPAESLWRAPRATDAIVTKNRVSLTSPEFTVEEEELLSSPETPKLKPTRDINVEEDDTNKEQHDGNEDESEAEAECKDFFPVVGGDVQLRQPAPLDLPTGNLRTSGIVSLKEYLEAQEEKEDFQDVKSCINRLGHSAAIEKLKQTTSEQ</sequence>
<evidence type="ECO:0000313" key="4">
    <source>
        <dbReference type="Proteomes" id="UP001487740"/>
    </source>
</evidence>
<feature type="region of interest" description="Disordered" evidence="1">
    <location>
        <begin position="351"/>
        <end position="538"/>
    </location>
</feature>
<feature type="compositionally biased region" description="Polar residues" evidence="1">
    <location>
        <begin position="1021"/>
        <end position="1041"/>
    </location>
</feature>
<proteinExistence type="predicted"/>
<feature type="compositionally biased region" description="Low complexity" evidence="1">
    <location>
        <begin position="293"/>
        <end position="312"/>
    </location>
</feature>
<feature type="compositionally biased region" description="Basic and acidic residues" evidence="1">
    <location>
        <begin position="437"/>
        <end position="480"/>
    </location>
</feature>
<feature type="compositionally biased region" description="Polar residues" evidence="1">
    <location>
        <begin position="1249"/>
        <end position="1260"/>
    </location>
</feature>
<feature type="compositionally biased region" description="Basic and acidic residues" evidence="1">
    <location>
        <begin position="1129"/>
        <end position="1138"/>
    </location>
</feature>
<dbReference type="EMBL" id="JARAKH010000005">
    <property type="protein sequence ID" value="KAK8403978.1"/>
    <property type="molecule type" value="Genomic_DNA"/>
</dbReference>
<feature type="compositionally biased region" description="Acidic residues" evidence="1">
    <location>
        <begin position="686"/>
        <end position="710"/>
    </location>
</feature>
<dbReference type="Proteomes" id="UP001487740">
    <property type="component" value="Unassembled WGS sequence"/>
</dbReference>
<feature type="compositionally biased region" description="Low complexity" evidence="1">
    <location>
        <begin position="1336"/>
        <end position="1346"/>
    </location>
</feature>
<feature type="region of interest" description="Disordered" evidence="1">
    <location>
        <begin position="1293"/>
        <end position="1401"/>
    </location>
</feature>
<feature type="compositionally biased region" description="Basic and acidic residues" evidence="1">
    <location>
        <begin position="947"/>
        <end position="985"/>
    </location>
</feature>
<dbReference type="CDD" id="cd00821">
    <property type="entry name" value="PH"/>
    <property type="match status" value="1"/>
</dbReference>
<protein>
    <recommendedName>
        <fullName evidence="2">PH domain-containing protein</fullName>
    </recommendedName>
</protein>
<feature type="region of interest" description="Disordered" evidence="1">
    <location>
        <begin position="678"/>
        <end position="887"/>
    </location>
</feature>
<dbReference type="InterPro" id="IPR011993">
    <property type="entry name" value="PH-like_dom_sf"/>
</dbReference>
<feature type="compositionally biased region" description="Basic and acidic residues" evidence="1">
    <location>
        <begin position="735"/>
        <end position="754"/>
    </location>
</feature>
<dbReference type="EMBL" id="JARAKH010000005">
    <property type="protein sequence ID" value="KAK8403979.1"/>
    <property type="molecule type" value="Genomic_DNA"/>
</dbReference>
<feature type="compositionally biased region" description="Basic and acidic residues" evidence="1">
    <location>
        <begin position="355"/>
        <end position="374"/>
    </location>
</feature>
<feature type="region of interest" description="Disordered" evidence="1">
    <location>
        <begin position="947"/>
        <end position="1278"/>
    </location>
</feature>
<reference evidence="3 4" key="1">
    <citation type="submission" date="2023-03" db="EMBL/GenBank/DDBJ databases">
        <title>High-quality genome of Scylla paramamosain provides insights in environmental adaptation.</title>
        <authorList>
            <person name="Zhang L."/>
        </authorList>
    </citation>
    <scope>NUCLEOTIDE SEQUENCE [LARGE SCALE GENOMIC DNA]</scope>
    <source>
        <strain evidence="3">LZ_2023a</strain>
        <tissue evidence="3">Muscle</tissue>
    </source>
</reference>
<dbReference type="SMART" id="SM00233">
    <property type="entry name" value="PH"/>
    <property type="match status" value="1"/>
</dbReference>
<accession>A0AAW0UV29</accession>
<dbReference type="InterPro" id="IPR001849">
    <property type="entry name" value="PH_domain"/>
</dbReference>
<feature type="compositionally biased region" description="Low complexity" evidence="1">
    <location>
        <begin position="1"/>
        <end position="22"/>
    </location>
</feature>
<dbReference type="Gene3D" id="2.30.29.30">
    <property type="entry name" value="Pleckstrin-homology domain (PH domain)/Phosphotyrosine-binding domain (PTB)"/>
    <property type="match status" value="1"/>
</dbReference>
<feature type="compositionally biased region" description="Basic and acidic residues" evidence="1">
    <location>
        <begin position="787"/>
        <end position="812"/>
    </location>
</feature>
<feature type="region of interest" description="Disordered" evidence="1">
    <location>
        <begin position="1497"/>
        <end position="1589"/>
    </location>
</feature>
<name>A0AAW0UV29_SCYPA</name>
<evidence type="ECO:0000313" key="3">
    <source>
        <dbReference type="EMBL" id="KAK8403978.1"/>
    </source>
</evidence>
<feature type="compositionally biased region" description="Low complexity" evidence="1">
    <location>
        <begin position="1497"/>
        <end position="1506"/>
    </location>
</feature>
<dbReference type="Pfam" id="PF00169">
    <property type="entry name" value="PH"/>
    <property type="match status" value="1"/>
</dbReference>
<feature type="compositionally biased region" description="Basic and acidic residues" evidence="1">
    <location>
        <begin position="1235"/>
        <end position="1245"/>
    </location>
</feature>
<feature type="compositionally biased region" description="Basic and acidic residues" evidence="1">
    <location>
        <begin position="1558"/>
        <end position="1567"/>
    </location>
</feature>
<comment type="caution">
    <text evidence="3">The sequence shown here is derived from an EMBL/GenBank/DDBJ whole genome shotgun (WGS) entry which is preliminary data.</text>
</comment>
<feature type="compositionally biased region" description="Low complexity" evidence="1">
    <location>
        <begin position="1071"/>
        <end position="1122"/>
    </location>
</feature>
<feature type="compositionally biased region" description="Basic and acidic residues" evidence="1">
    <location>
        <begin position="487"/>
        <end position="538"/>
    </location>
</feature>
<feature type="compositionally biased region" description="Polar residues" evidence="1">
    <location>
        <begin position="1139"/>
        <end position="1150"/>
    </location>
</feature>
<feature type="compositionally biased region" description="Acidic residues" evidence="1">
    <location>
        <begin position="1385"/>
        <end position="1394"/>
    </location>
</feature>
<feature type="compositionally biased region" description="Low complexity" evidence="1">
    <location>
        <begin position="872"/>
        <end position="881"/>
    </location>
</feature>
<organism evidence="3 4">
    <name type="scientific">Scylla paramamosain</name>
    <name type="common">Mud crab</name>
    <dbReference type="NCBI Taxonomy" id="85552"/>
    <lineage>
        <taxon>Eukaryota</taxon>
        <taxon>Metazoa</taxon>
        <taxon>Ecdysozoa</taxon>
        <taxon>Arthropoda</taxon>
        <taxon>Crustacea</taxon>
        <taxon>Multicrustacea</taxon>
        <taxon>Malacostraca</taxon>
        <taxon>Eumalacostraca</taxon>
        <taxon>Eucarida</taxon>
        <taxon>Decapoda</taxon>
        <taxon>Pleocyemata</taxon>
        <taxon>Brachyura</taxon>
        <taxon>Eubrachyura</taxon>
        <taxon>Portunoidea</taxon>
        <taxon>Portunidae</taxon>
        <taxon>Portuninae</taxon>
        <taxon>Scylla</taxon>
    </lineage>
</organism>
<gene>
    <name evidence="3" type="ORF">O3P69_000200</name>
</gene>
<feature type="domain" description="PH" evidence="2">
    <location>
        <begin position="539"/>
        <end position="642"/>
    </location>
</feature>
<dbReference type="SUPFAM" id="SSF50729">
    <property type="entry name" value="PH domain-like"/>
    <property type="match status" value="1"/>
</dbReference>
<feature type="compositionally biased region" description="Basic and acidic residues" evidence="1">
    <location>
        <begin position="1042"/>
        <end position="1064"/>
    </location>
</feature>
<feature type="compositionally biased region" description="Basic and acidic residues" evidence="1">
    <location>
        <begin position="1202"/>
        <end position="1218"/>
    </location>
</feature>
<feature type="compositionally biased region" description="Basic and acidic residues" evidence="1">
    <location>
        <begin position="384"/>
        <end position="420"/>
    </location>
</feature>